<proteinExistence type="inferred from homology"/>
<dbReference type="EMBL" id="JABSTV010001254">
    <property type="protein sequence ID" value="KAH7940088.1"/>
    <property type="molecule type" value="Genomic_DNA"/>
</dbReference>
<dbReference type="InterPro" id="IPR002018">
    <property type="entry name" value="CarbesteraseB"/>
</dbReference>
<dbReference type="Gene3D" id="3.40.50.1820">
    <property type="entry name" value="alpha/beta hydrolase"/>
    <property type="match status" value="1"/>
</dbReference>
<dbReference type="GO" id="GO:0005615">
    <property type="term" value="C:extracellular space"/>
    <property type="evidence" value="ECO:0007669"/>
    <property type="project" value="TreeGrafter"/>
</dbReference>
<reference evidence="6" key="2">
    <citation type="submission" date="2021-09" db="EMBL/GenBank/DDBJ databases">
        <authorList>
            <person name="Jia N."/>
            <person name="Wang J."/>
            <person name="Shi W."/>
            <person name="Du L."/>
            <person name="Sun Y."/>
            <person name="Zhan W."/>
            <person name="Jiang J."/>
            <person name="Wang Q."/>
            <person name="Zhang B."/>
            <person name="Ji P."/>
            <person name="Sakyi L.B."/>
            <person name="Cui X."/>
            <person name="Yuan T."/>
            <person name="Jiang B."/>
            <person name="Yang W."/>
            <person name="Lam T.T.-Y."/>
            <person name="Chang Q."/>
            <person name="Ding S."/>
            <person name="Wang X."/>
            <person name="Zhu J."/>
            <person name="Ruan X."/>
            <person name="Zhao L."/>
            <person name="Wei J."/>
            <person name="Que T."/>
            <person name="Du C."/>
            <person name="Cheng J."/>
            <person name="Dai P."/>
            <person name="Han X."/>
            <person name="Huang E."/>
            <person name="Gao Y."/>
            <person name="Liu J."/>
            <person name="Shao H."/>
            <person name="Ye R."/>
            <person name="Li L."/>
            <person name="Wei W."/>
            <person name="Wang X."/>
            <person name="Wang C."/>
            <person name="Huo Q."/>
            <person name="Li W."/>
            <person name="Guo W."/>
            <person name="Chen H."/>
            <person name="Chen S."/>
            <person name="Zhou L."/>
            <person name="Zhou L."/>
            <person name="Ni X."/>
            <person name="Tian J."/>
            <person name="Zhou Y."/>
            <person name="Sheng Y."/>
            <person name="Liu T."/>
            <person name="Pan Y."/>
            <person name="Xia L."/>
            <person name="Li J."/>
            <person name="Zhao F."/>
            <person name="Cao W."/>
        </authorList>
    </citation>
    <scope>NUCLEOTIDE SEQUENCE</scope>
    <source>
        <strain evidence="6">Rsan-2018</strain>
        <tissue evidence="6">Larvae</tissue>
    </source>
</reference>
<dbReference type="AlphaFoldDB" id="A0A9D4SQ80"/>
<protein>
    <recommendedName>
        <fullName evidence="5">Carboxylesterase type B domain-containing protein</fullName>
    </recommendedName>
</protein>
<dbReference type="GO" id="GO:0019695">
    <property type="term" value="P:choline metabolic process"/>
    <property type="evidence" value="ECO:0007669"/>
    <property type="project" value="TreeGrafter"/>
</dbReference>
<dbReference type="PANTHER" id="PTHR43918">
    <property type="entry name" value="ACETYLCHOLINESTERASE"/>
    <property type="match status" value="1"/>
</dbReference>
<dbReference type="InterPro" id="IPR029058">
    <property type="entry name" value="AB_hydrolase_fold"/>
</dbReference>
<evidence type="ECO:0000259" key="5">
    <source>
        <dbReference type="Pfam" id="PF00135"/>
    </source>
</evidence>
<organism evidence="6 7">
    <name type="scientific">Rhipicephalus sanguineus</name>
    <name type="common">Brown dog tick</name>
    <name type="synonym">Ixodes sanguineus</name>
    <dbReference type="NCBI Taxonomy" id="34632"/>
    <lineage>
        <taxon>Eukaryota</taxon>
        <taxon>Metazoa</taxon>
        <taxon>Ecdysozoa</taxon>
        <taxon>Arthropoda</taxon>
        <taxon>Chelicerata</taxon>
        <taxon>Arachnida</taxon>
        <taxon>Acari</taxon>
        <taxon>Parasitiformes</taxon>
        <taxon>Ixodida</taxon>
        <taxon>Ixodoidea</taxon>
        <taxon>Ixodidae</taxon>
        <taxon>Rhipicephalinae</taxon>
        <taxon>Rhipicephalus</taxon>
        <taxon>Rhipicephalus</taxon>
    </lineage>
</organism>
<dbReference type="GO" id="GO:0005886">
    <property type="term" value="C:plasma membrane"/>
    <property type="evidence" value="ECO:0007669"/>
    <property type="project" value="TreeGrafter"/>
</dbReference>
<gene>
    <name evidence="6" type="ORF">HPB52_021115</name>
</gene>
<evidence type="ECO:0000313" key="6">
    <source>
        <dbReference type="EMBL" id="KAH7940088.1"/>
    </source>
</evidence>
<feature type="domain" description="Carboxylesterase type B" evidence="5">
    <location>
        <begin position="21"/>
        <end position="312"/>
    </location>
</feature>
<dbReference type="Proteomes" id="UP000821837">
    <property type="component" value="Chromosome 8"/>
</dbReference>
<comment type="similarity">
    <text evidence="1">Belongs to the type-B carboxylesterase/lipase family.</text>
</comment>
<sequence>MTAATWLPSEKSSWSQLRIGSVTLFGWSAGGIAAGFHLLSPGSENLFARVIIQSAGVTNSDRTLSTATILDYTKQFAQMFGCYNESEGGNGSSESVECLRRLDATLISSVEQTFVDQGAGQFKPIYGDEFLPVDNSKAPFPGDKDVIIGHVANEGSMMIYESFRDTFSQVLPPREINKAESIHYLGSLYSDLPLAGVLKIQDEYMNSINDFDYDALRQAFVQTKSDSRVICGTFITASKLSNATAAGNTGKGVYVYELDYVSRCNKRPSWIGMTHADETPLEFGRPYDRESGCKADIPFSRKLINVWTNFAKGRMSCIVLVTLAVIL</sequence>
<accession>A0A9D4SQ80</accession>
<evidence type="ECO:0000313" key="7">
    <source>
        <dbReference type="Proteomes" id="UP000821837"/>
    </source>
</evidence>
<keyword evidence="2" id="KW-0719">Serine esterase</keyword>
<evidence type="ECO:0000256" key="3">
    <source>
        <dbReference type="ARBA" id="ARBA00022801"/>
    </source>
</evidence>
<keyword evidence="7" id="KW-1185">Reference proteome</keyword>
<name>A0A9D4SQ80_RHISA</name>
<keyword evidence="4" id="KW-0325">Glycoprotein</keyword>
<keyword evidence="3" id="KW-0378">Hydrolase</keyword>
<dbReference type="Pfam" id="PF00135">
    <property type="entry name" value="COesterase"/>
    <property type="match status" value="1"/>
</dbReference>
<dbReference type="SUPFAM" id="SSF53474">
    <property type="entry name" value="alpha/beta-Hydrolases"/>
    <property type="match status" value="1"/>
</dbReference>
<dbReference type="GO" id="GO:0006581">
    <property type="term" value="P:acetylcholine catabolic process"/>
    <property type="evidence" value="ECO:0007669"/>
    <property type="project" value="TreeGrafter"/>
</dbReference>
<evidence type="ECO:0000256" key="1">
    <source>
        <dbReference type="ARBA" id="ARBA00005964"/>
    </source>
</evidence>
<reference evidence="6" key="1">
    <citation type="journal article" date="2020" name="Cell">
        <title>Large-Scale Comparative Analyses of Tick Genomes Elucidate Their Genetic Diversity and Vector Capacities.</title>
        <authorList>
            <consortium name="Tick Genome and Microbiome Consortium (TIGMIC)"/>
            <person name="Jia N."/>
            <person name="Wang J."/>
            <person name="Shi W."/>
            <person name="Du L."/>
            <person name="Sun Y."/>
            <person name="Zhan W."/>
            <person name="Jiang J.F."/>
            <person name="Wang Q."/>
            <person name="Zhang B."/>
            <person name="Ji P."/>
            <person name="Bell-Sakyi L."/>
            <person name="Cui X.M."/>
            <person name="Yuan T.T."/>
            <person name="Jiang B.G."/>
            <person name="Yang W.F."/>
            <person name="Lam T.T."/>
            <person name="Chang Q.C."/>
            <person name="Ding S.J."/>
            <person name="Wang X.J."/>
            <person name="Zhu J.G."/>
            <person name="Ruan X.D."/>
            <person name="Zhao L."/>
            <person name="Wei J.T."/>
            <person name="Ye R.Z."/>
            <person name="Que T.C."/>
            <person name="Du C.H."/>
            <person name="Zhou Y.H."/>
            <person name="Cheng J.X."/>
            <person name="Dai P.F."/>
            <person name="Guo W.B."/>
            <person name="Han X.H."/>
            <person name="Huang E.J."/>
            <person name="Li L.F."/>
            <person name="Wei W."/>
            <person name="Gao Y.C."/>
            <person name="Liu J.Z."/>
            <person name="Shao H.Z."/>
            <person name="Wang X."/>
            <person name="Wang C.C."/>
            <person name="Yang T.C."/>
            <person name="Huo Q.B."/>
            <person name="Li W."/>
            <person name="Chen H.Y."/>
            <person name="Chen S.E."/>
            <person name="Zhou L.G."/>
            <person name="Ni X.B."/>
            <person name="Tian J.H."/>
            <person name="Sheng Y."/>
            <person name="Liu T."/>
            <person name="Pan Y.S."/>
            <person name="Xia L.Y."/>
            <person name="Li J."/>
            <person name="Zhao F."/>
            <person name="Cao W.C."/>
        </authorList>
    </citation>
    <scope>NUCLEOTIDE SEQUENCE</scope>
    <source>
        <strain evidence="6">Rsan-2018</strain>
    </source>
</reference>
<comment type="caution">
    <text evidence="6">The sequence shown here is derived from an EMBL/GenBank/DDBJ whole genome shotgun (WGS) entry which is preliminary data.</text>
</comment>
<dbReference type="PANTHER" id="PTHR43918:SF4">
    <property type="entry name" value="CARBOXYLIC ESTER HYDROLASE"/>
    <property type="match status" value="1"/>
</dbReference>
<dbReference type="VEuPathDB" id="VectorBase:RSAN_038266"/>
<dbReference type="GO" id="GO:0003990">
    <property type="term" value="F:acetylcholinesterase activity"/>
    <property type="evidence" value="ECO:0007669"/>
    <property type="project" value="TreeGrafter"/>
</dbReference>
<evidence type="ECO:0000256" key="2">
    <source>
        <dbReference type="ARBA" id="ARBA00022487"/>
    </source>
</evidence>
<evidence type="ECO:0000256" key="4">
    <source>
        <dbReference type="ARBA" id="ARBA00023180"/>
    </source>
</evidence>
<dbReference type="InterPro" id="IPR050654">
    <property type="entry name" value="AChE-related_enzymes"/>
</dbReference>